<dbReference type="SMART" id="SM00283">
    <property type="entry name" value="MA"/>
    <property type="match status" value="1"/>
</dbReference>
<accession>A0A3R5UDB9</accession>
<evidence type="ECO:0000313" key="4">
    <source>
        <dbReference type="EMBL" id="QAA30636.1"/>
    </source>
</evidence>
<dbReference type="InterPro" id="IPR004089">
    <property type="entry name" value="MCPsignal_dom"/>
</dbReference>
<proteinExistence type="predicted"/>
<gene>
    <name evidence="4" type="ORF">C1I91_02565</name>
</gene>
<dbReference type="GO" id="GO:0016020">
    <property type="term" value="C:membrane"/>
    <property type="evidence" value="ECO:0007669"/>
    <property type="project" value="InterPro"/>
</dbReference>
<dbReference type="InterPro" id="IPR024096">
    <property type="entry name" value="NO_sig/Golgi_transp_ligand-bd"/>
</dbReference>
<dbReference type="KEGG" id="cmah:C1I91_02565"/>
<reference evidence="4 5" key="1">
    <citation type="submission" date="2018-01" db="EMBL/GenBank/DDBJ databases">
        <title>Genome Sequencing and Assembly of Anaerobacter polyendosporus strain CT4.</title>
        <authorList>
            <person name="Tachaapaikoon C."/>
            <person name="Sutheeworapong S."/>
            <person name="Jenjaroenpun P."/>
            <person name="Wongsurawat T."/>
            <person name="Nookeaw I."/>
            <person name="Cheawchanlertfa P."/>
            <person name="Kosugi A."/>
            <person name="Cheevadhanarak S."/>
            <person name="Ratanakhanokchai K."/>
        </authorList>
    </citation>
    <scope>NUCLEOTIDE SEQUENCE [LARGE SCALE GENOMIC DNA]</scope>
    <source>
        <strain evidence="4 5">CT4</strain>
    </source>
</reference>
<dbReference type="Gene3D" id="1.10.287.950">
    <property type="entry name" value="Methyl-accepting chemotaxis protein"/>
    <property type="match status" value="1"/>
</dbReference>
<dbReference type="OrthoDB" id="1660488at2"/>
<dbReference type="AlphaFoldDB" id="A0A3R5UDB9"/>
<evidence type="ECO:0000313" key="5">
    <source>
        <dbReference type="Proteomes" id="UP000286268"/>
    </source>
</evidence>
<dbReference type="GO" id="GO:0020037">
    <property type="term" value="F:heme binding"/>
    <property type="evidence" value="ECO:0007669"/>
    <property type="project" value="InterPro"/>
</dbReference>
<dbReference type="PANTHER" id="PTHR32089:SF112">
    <property type="entry name" value="LYSOZYME-LIKE PROTEIN-RELATED"/>
    <property type="match status" value="1"/>
</dbReference>
<dbReference type="Gene3D" id="3.90.1520.10">
    <property type="entry name" value="H-NOX domain"/>
    <property type="match status" value="1"/>
</dbReference>
<sequence>MKGTVVSTWLKTCRRLYGDDVVDSAMTKVSWDSNKIFTPLENVDDKVIGNVIRYIAEVRQMEIGRLWHILGENNIDTFYNDYPAFFRKLNLYTFLKAMNDVHAVIMRKFAGAKPPAFQLEPVSKNQAIFVYNSPRGMFDYFQGLLIGSAKRFGEEIAIEEVARTETSLSLKLTFQYEIINRKKFRLNKILSLGFIRNIGVKSAIPTFVITAILGVILAGTVNGLILAGVASVISALFTSIMLSPRKVIINELNAMAERKYSNFQLESKDMFEDIFNSIVGVKNMWSQDLTSFNSVTDEMNVFSKNMFDITESMKFTTDEISGFSGQVADMATEQDINTEKLLTQINHNIEEINSLVSSENKNKAELDKAVLKIGDSYEHVEKSSRNIESSLKSFMGVKDSGRRLQEKALDITSIVSIVSGISEQTNLLALNASIEAARAGEQGRGFAVVADSIRKLAEQSKDAVGEINSNLDTFAKDINVLVDNIDDQYNILESETSSLRDVKDISFEAKNSIQEVSQAINTSIQALNREADSIQEMFKSIDSLAAIAVENAAASETVSASIDDYKKEIDKTIESIRKIEGIIDVFKKELAKYNI</sequence>
<evidence type="ECO:0000256" key="1">
    <source>
        <dbReference type="ARBA" id="ARBA00023224"/>
    </source>
</evidence>
<organism evidence="4 5">
    <name type="scientific">Clostridium manihotivorum</name>
    <dbReference type="NCBI Taxonomy" id="2320868"/>
    <lineage>
        <taxon>Bacteria</taxon>
        <taxon>Bacillati</taxon>
        <taxon>Bacillota</taxon>
        <taxon>Clostridia</taxon>
        <taxon>Eubacteriales</taxon>
        <taxon>Clostridiaceae</taxon>
        <taxon>Clostridium</taxon>
    </lineage>
</organism>
<evidence type="ECO:0000259" key="3">
    <source>
        <dbReference type="PROSITE" id="PS50111"/>
    </source>
</evidence>
<dbReference type="InterPro" id="IPR011644">
    <property type="entry name" value="Heme_NO-bd"/>
</dbReference>
<dbReference type="Pfam" id="PF00015">
    <property type="entry name" value="MCPsignal"/>
    <property type="match status" value="1"/>
</dbReference>
<dbReference type="InterPro" id="IPR038158">
    <property type="entry name" value="H-NOX_domain_sf"/>
</dbReference>
<protein>
    <submittedName>
        <fullName evidence="4">Chemotaxis protein</fullName>
    </submittedName>
</protein>
<name>A0A3R5UDB9_9CLOT</name>
<dbReference type="SUPFAM" id="SSF58104">
    <property type="entry name" value="Methyl-accepting chemotaxis protein (MCP) signaling domain"/>
    <property type="match status" value="1"/>
</dbReference>
<dbReference type="GO" id="GO:0007165">
    <property type="term" value="P:signal transduction"/>
    <property type="evidence" value="ECO:0007669"/>
    <property type="project" value="UniProtKB-KW"/>
</dbReference>
<dbReference type="PANTHER" id="PTHR32089">
    <property type="entry name" value="METHYL-ACCEPTING CHEMOTAXIS PROTEIN MCPB"/>
    <property type="match status" value="1"/>
</dbReference>
<keyword evidence="1 2" id="KW-0807">Transducer</keyword>
<keyword evidence="5" id="KW-1185">Reference proteome</keyword>
<feature type="domain" description="Methyl-accepting transducer" evidence="3">
    <location>
        <begin position="309"/>
        <end position="566"/>
    </location>
</feature>
<dbReference type="RefSeq" id="WP_128211086.1">
    <property type="nucleotide sequence ID" value="NZ_CP025746.1"/>
</dbReference>
<dbReference type="PROSITE" id="PS50111">
    <property type="entry name" value="CHEMOTAXIS_TRANSDUC_2"/>
    <property type="match status" value="1"/>
</dbReference>
<dbReference type="SUPFAM" id="SSF111126">
    <property type="entry name" value="Ligand-binding domain in the NO signalling and Golgi transport"/>
    <property type="match status" value="1"/>
</dbReference>
<dbReference type="Proteomes" id="UP000286268">
    <property type="component" value="Chromosome"/>
</dbReference>
<evidence type="ECO:0000256" key="2">
    <source>
        <dbReference type="PROSITE-ProRule" id="PRU00284"/>
    </source>
</evidence>
<dbReference type="EMBL" id="CP025746">
    <property type="protein sequence ID" value="QAA30636.1"/>
    <property type="molecule type" value="Genomic_DNA"/>
</dbReference>
<dbReference type="Pfam" id="PF07700">
    <property type="entry name" value="HNOB"/>
    <property type="match status" value="1"/>
</dbReference>